<accession>A0ABT9IQ53</accession>
<gene>
    <name evidence="1" type="ORF">Q9R02_11145</name>
</gene>
<dbReference type="EMBL" id="JAVALS010000007">
    <property type="protein sequence ID" value="MDP5227711.1"/>
    <property type="molecule type" value="Genomic_DNA"/>
</dbReference>
<dbReference type="Pfam" id="PF14907">
    <property type="entry name" value="NTP_transf_5"/>
    <property type="match status" value="1"/>
</dbReference>
<keyword evidence="2" id="KW-1185">Reference proteome</keyword>
<evidence type="ECO:0000313" key="1">
    <source>
        <dbReference type="EMBL" id="MDP5227711.1"/>
    </source>
</evidence>
<dbReference type="RefSeq" id="WP_305996766.1">
    <property type="nucleotide sequence ID" value="NZ_JAVALS010000007.1"/>
</dbReference>
<dbReference type="InterPro" id="IPR039498">
    <property type="entry name" value="NTP_transf_5"/>
</dbReference>
<organism evidence="1 2">
    <name type="scientific">Arthrobacter horti</name>
    <dbReference type="NCBI Taxonomy" id="3068273"/>
    <lineage>
        <taxon>Bacteria</taxon>
        <taxon>Bacillati</taxon>
        <taxon>Actinomycetota</taxon>
        <taxon>Actinomycetes</taxon>
        <taxon>Micrococcales</taxon>
        <taxon>Micrococcaceae</taxon>
        <taxon>Arthrobacter</taxon>
    </lineage>
</organism>
<protein>
    <submittedName>
        <fullName evidence="1">Nucleotidyltransferase family protein</fullName>
    </submittedName>
</protein>
<name>A0ABT9IQ53_9MICC</name>
<reference evidence="1 2" key="1">
    <citation type="submission" date="2023-08" db="EMBL/GenBank/DDBJ databases">
        <title>Arthrobacter horti sp. nov., isolated from forest soil.</title>
        <authorList>
            <person name="Park M."/>
        </authorList>
    </citation>
    <scope>NUCLEOTIDE SEQUENCE [LARGE SCALE GENOMIC DNA]</scope>
    <source>
        <strain evidence="1 2">YJM1</strain>
    </source>
</reference>
<proteinExistence type="predicted"/>
<evidence type="ECO:0000313" key="2">
    <source>
        <dbReference type="Proteomes" id="UP001232725"/>
    </source>
</evidence>
<comment type="caution">
    <text evidence="1">The sequence shown here is derived from an EMBL/GenBank/DDBJ whole genome shotgun (WGS) entry which is preliminary data.</text>
</comment>
<sequence>MKITHGERIRLAHAVFQALADRHGVDVLHIKGYATQRRLYTPNRVSSDVDLLVRPAHVPILIGALKDAGWDTIASFESGSVFRHAMTFWHPDFGHMDLHRLFPGVGLPPEEFFELLWASRATTTIAGWPCQVPSARYQALIVLLHAGRDEGRGSSDIEHLRGELSPEEWEDVHTLAVQTRSELGWASAAGQLEAWARHPEHDLWMIMSQGGSSLSLLRARVKAAQGPARKAAVLKALFVVNKDHLRNRLLREPTRQDVREEWKRRFRSLRRR</sequence>
<dbReference type="Proteomes" id="UP001232725">
    <property type="component" value="Unassembled WGS sequence"/>
</dbReference>